<dbReference type="PANTHER" id="PTHR16305">
    <property type="entry name" value="TESTICULAR SOLUBLE ADENYLYL CYCLASE"/>
    <property type="match status" value="1"/>
</dbReference>
<dbReference type="KEGG" id="shaw:CEB94_37055"/>
<dbReference type="SUPFAM" id="SSF46894">
    <property type="entry name" value="C-terminal effector domain of the bipartite response regulators"/>
    <property type="match status" value="1"/>
</dbReference>
<dbReference type="CDD" id="cd06170">
    <property type="entry name" value="LuxR_C_like"/>
    <property type="match status" value="1"/>
</dbReference>
<gene>
    <name evidence="4" type="ORF">CEB94_37055</name>
</gene>
<feature type="domain" description="HTH luxR-type" evidence="3">
    <location>
        <begin position="851"/>
        <end position="916"/>
    </location>
</feature>
<dbReference type="GO" id="GO:0006355">
    <property type="term" value="P:regulation of DNA-templated transcription"/>
    <property type="evidence" value="ECO:0007669"/>
    <property type="project" value="InterPro"/>
</dbReference>
<sequence length="919" mass="98262">MDLAAAEPLFVGRGAELAVLDRAAQAARAGRMGVVLVEGKAGVGKTALLRRWLTGASSSGFFVLRAACDLAESDVSYGVVEQLARKAPPALLDRYTLLRGAPSVRASVVQVGGQMLGLLDDLQGQSPVLVVVEDVHWADERSLQAIGFVLRRLEADRILTVLTARPSAPDELRRPAIERDGVLALAGLEEDAVADLARTATGRELDPAVVRRLWRHTGGSPLYLRTILSEVPADRLHSDPDRSLPVPTSLASAIRMQLAGLTPDARAVVEAAAVLGGRRPLRTVGQLAEVSEPSAALAPALRADLLRWWPAEPFCPVEVTHALQQDAVLEAMDPLRRRALHTRAAGLVASGASWRHKVAAADGPDPALAQDLERAARMCLTSGDVDRAATLLLWSADLVPTRGERERLLLTAAAHLAIATRVGRVAPLIDAVRPCARNPLRALVTGLYAMSTGRLDAAGPDLAEAFDGARADPSLHWIAGVAGGGLGYTHYFSGAPGEDTVRVSRQVLSLDDLDASLTMWAKCTLVLGRMSADGPQAGLRELQAVSPLPSARDVTPDHAWTLILRGCTHVLCGLPARGREDLVRSLEVSETGAGQGLEETALLYLAIACHWTGAWDDAAIHAAAALTTATTEHRLYAYGGIYAVSAWVPAGRGDADRARYFLDAAEQHILPYQAGLLHVGRALEAQARADWPAMLEAVNRSPRDPLIHNAEHRVLWKPLHAEALIRTGRLVEAAAEVDGLRAMTAAHPALSVAAAWLSGQLAEARGAIDAARASYETGLAASAGENDNSLHRAFLEHAYGRHLTATGHAQRARTWLERARRRYGEMNATAYFGRCDADLADLGTTVTPPGGVAVPDSLNVREREIAHLVGKGLTNKEIAGRLFISSKTVEYHLGNVYAKLGLDGRRQLRDLIQQYVRTP</sequence>
<dbReference type="Gene3D" id="3.40.50.300">
    <property type="entry name" value="P-loop containing nucleotide triphosphate hydrolases"/>
    <property type="match status" value="1"/>
</dbReference>
<dbReference type="SUPFAM" id="SSF52540">
    <property type="entry name" value="P-loop containing nucleoside triphosphate hydrolases"/>
    <property type="match status" value="1"/>
</dbReference>
<dbReference type="InterPro" id="IPR000792">
    <property type="entry name" value="Tscrpt_reg_LuxR_C"/>
</dbReference>
<dbReference type="Gene3D" id="1.10.10.10">
    <property type="entry name" value="Winged helix-like DNA-binding domain superfamily/Winged helix DNA-binding domain"/>
    <property type="match status" value="1"/>
</dbReference>
<evidence type="ECO:0000313" key="5">
    <source>
        <dbReference type="Proteomes" id="UP000495940"/>
    </source>
</evidence>
<dbReference type="SUPFAM" id="SSF48452">
    <property type="entry name" value="TPR-like"/>
    <property type="match status" value="1"/>
</dbReference>
<evidence type="ECO:0000259" key="3">
    <source>
        <dbReference type="PROSITE" id="PS50043"/>
    </source>
</evidence>
<protein>
    <submittedName>
        <fullName evidence="4">LuxR family transcriptional regulator</fullName>
    </submittedName>
</protein>
<dbReference type="Pfam" id="PF00196">
    <property type="entry name" value="GerE"/>
    <property type="match status" value="1"/>
</dbReference>
<dbReference type="EMBL" id="CP021978">
    <property type="protein sequence ID" value="QCD59788.1"/>
    <property type="molecule type" value="Genomic_DNA"/>
</dbReference>
<dbReference type="GO" id="GO:0003677">
    <property type="term" value="F:DNA binding"/>
    <property type="evidence" value="ECO:0007669"/>
    <property type="project" value="InterPro"/>
</dbReference>
<proteinExistence type="predicted"/>
<evidence type="ECO:0000256" key="2">
    <source>
        <dbReference type="ARBA" id="ARBA00022840"/>
    </source>
</evidence>
<dbReference type="GO" id="GO:0004016">
    <property type="term" value="F:adenylate cyclase activity"/>
    <property type="evidence" value="ECO:0007669"/>
    <property type="project" value="TreeGrafter"/>
</dbReference>
<keyword evidence="5" id="KW-1185">Reference proteome</keyword>
<dbReference type="InterPro" id="IPR036388">
    <property type="entry name" value="WH-like_DNA-bd_sf"/>
</dbReference>
<dbReference type="GO" id="GO:0005737">
    <property type="term" value="C:cytoplasm"/>
    <property type="evidence" value="ECO:0007669"/>
    <property type="project" value="TreeGrafter"/>
</dbReference>
<keyword evidence="2" id="KW-0067">ATP-binding</keyword>
<dbReference type="GO" id="GO:0005524">
    <property type="term" value="F:ATP binding"/>
    <property type="evidence" value="ECO:0007669"/>
    <property type="project" value="UniProtKB-KW"/>
</dbReference>
<dbReference type="InterPro" id="IPR016032">
    <property type="entry name" value="Sig_transdc_resp-reg_C-effctor"/>
</dbReference>
<dbReference type="PANTHER" id="PTHR16305:SF35">
    <property type="entry name" value="TRANSCRIPTIONAL ACTIVATOR DOMAIN"/>
    <property type="match status" value="1"/>
</dbReference>
<evidence type="ECO:0000313" key="4">
    <source>
        <dbReference type="EMBL" id="QCD59788.1"/>
    </source>
</evidence>
<dbReference type="InterPro" id="IPR041664">
    <property type="entry name" value="AAA_16"/>
</dbReference>
<dbReference type="RefSeq" id="WP_175436250.1">
    <property type="nucleotide sequence ID" value="NZ_CP021978.1"/>
</dbReference>
<dbReference type="PROSITE" id="PS50043">
    <property type="entry name" value="HTH_LUXR_2"/>
    <property type="match status" value="1"/>
</dbReference>
<keyword evidence="1" id="KW-0547">Nucleotide-binding</keyword>
<dbReference type="Gene3D" id="1.25.40.10">
    <property type="entry name" value="Tetratricopeptide repeat domain"/>
    <property type="match status" value="1"/>
</dbReference>
<dbReference type="AlphaFoldDB" id="A0A6G5RNQ3"/>
<reference evidence="4 5" key="1">
    <citation type="submission" date="2017-06" db="EMBL/GenBank/DDBJ databases">
        <title>Complete Genome Sequence of Streptomyces hawaiiensis NRRL 15010 and insights into acyldepsipeptides biosynthesis.</title>
        <authorList>
            <person name="Mariita R.M."/>
            <person name="Sello J.K."/>
        </authorList>
    </citation>
    <scope>NUCLEOTIDE SEQUENCE [LARGE SCALE GENOMIC DNA]</scope>
    <source>
        <strain evidence="4 5">ATCC 12236</strain>
    </source>
</reference>
<evidence type="ECO:0000256" key="1">
    <source>
        <dbReference type="ARBA" id="ARBA00022741"/>
    </source>
</evidence>
<dbReference type="Pfam" id="PF13191">
    <property type="entry name" value="AAA_16"/>
    <property type="match status" value="1"/>
</dbReference>
<name>A0A6G5RNQ3_9ACTN</name>
<dbReference type="InterPro" id="IPR011990">
    <property type="entry name" value="TPR-like_helical_dom_sf"/>
</dbReference>
<dbReference type="PRINTS" id="PR00038">
    <property type="entry name" value="HTHLUXR"/>
</dbReference>
<dbReference type="PROSITE" id="PS00622">
    <property type="entry name" value="HTH_LUXR_1"/>
    <property type="match status" value="1"/>
</dbReference>
<dbReference type="SMART" id="SM00421">
    <property type="entry name" value="HTH_LUXR"/>
    <property type="match status" value="1"/>
</dbReference>
<dbReference type="Proteomes" id="UP000495940">
    <property type="component" value="Chromosome"/>
</dbReference>
<accession>A0A6G5RNQ3</accession>
<organism evidence="4 5">
    <name type="scientific">Streptomyces hawaiiensis</name>
    <dbReference type="NCBI Taxonomy" id="67305"/>
    <lineage>
        <taxon>Bacteria</taxon>
        <taxon>Bacillati</taxon>
        <taxon>Actinomycetota</taxon>
        <taxon>Actinomycetes</taxon>
        <taxon>Kitasatosporales</taxon>
        <taxon>Streptomycetaceae</taxon>
        <taxon>Streptomyces</taxon>
    </lineage>
</organism>
<dbReference type="InterPro" id="IPR027417">
    <property type="entry name" value="P-loop_NTPase"/>
</dbReference>